<keyword evidence="2" id="KW-1185">Reference proteome</keyword>
<reference evidence="1 2" key="1">
    <citation type="submission" date="2022-06" db="EMBL/GenBank/DDBJ databases">
        <title>Draft genome sequence of type strain Streptomyces rubrisoli DSM 42083.</title>
        <authorList>
            <person name="Duangmal K."/>
            <person name="Klaysubun C."/>
        </authorList>
    </citation>
    <scope>NUCLEOTIDE SEQUENCE [LARGE SCALE GENOMIC DNA]</scope>
    <source>
        <strain evidence="1 2">DSM 42083</strain>
    </source>
</reference>
<protein>
    <submittedName>
        <fullName evidence="1">Uncharacterized protein</fullName>
    </submittedName>
</protein>
<gene>
    <name evidence="1" type="ORF">NON19_26600</name>
</gene>
<evidence type="ECO:0000313" key="2">
    <source>
        <dbReference type="Proteomes" id="UP001206206"/>
    </source>
</evidence>
<dbReference type="RefSeq" id="WP_255931648.1">
    <property type="nucleotide sequence ID" value="NZ_JANFNH010000043.1"/>
</dbReference>
<name>A0ABT1PJF8_9ACTN</name>
<comment type="caution">
    <text evidence="1">The sequence shown here is derived from an EMBL/GenBank/DDBJ whole genome shotgun (WGS) entry which is preliminary data.</text>
</comment>
<evidence type="ECO:0000313" key="1">
    <source>
        <dbReference type="EMBL" id="MCQ4045506.1"/>
    </source>
</evidence>
<sequence>MSAQHTPPEGPLIPMPALTPTALRRAVSQIIPADLPRFNDHLAEAAENAAAQSSIAPLRTFLLYWGMTIAIQRHPTRAARLREMEDAAQYAPSLDAARPALAEIRAILDAAEHEVKTAQ</sequence>
<organism evidence="1 2">
    <name type="scientific">Streptantibioticus rubrisoli</name>
    <dbReference type="NCBI Taxonomy" id="1387313"/>
    <lineage>
        <taxon>Bacteria</taxon>
        <taxon>Bacillati</taxon>
        <taxon>Actinomycetota</taxon>
        <taxon>Actinomycetes</taxon>
        <taxon>Kitasatosporales</taxon>
        <taxon>Streptomycetaceae</taxon>
        <taxon>Streptantibioticus</taxon>
    </lineage>
</organism>
<dbReference type="Proteomes" id="UP001206206">
    <property type="component" value="Unassembled WGS sequence"/>
</dbReference>
<accession>A0ABT1PJF8</accession>
<dbReference type="EMBL" id="JANFNH010000043">
    <property type="protein sequence ID" value="MCQ4045506.1"/>
    <property type="molecule type" value="Genomic_DNA"/>
</dbReference>
<proteinExistence type="predicted"/>